<reference evidence="1" key="1">
    <citation type="journal article" date="2019" name="Sci. Rep.">
        <title>Draft genome of Tanacetum cinerariifolium, the natural source of mosquito coil.</title>
        <authorList>
            <person name="Yamashiro T."/>
            <person name="Shiraishi A."/>
            <person name="Satake H."/>
            <person name="Nakayama K."/>
        </authorList>
    </citation>
    <scope>NUCLEOTIDE SEQUENCE</scope>
</reference>
<evidence type="ECO:0000313" key="1">
    <source>
        <dbReference type="EMBL" id="GFC67741.1"/>
    </source>
</evidence>
<organism evidence="1">
    <name type="scientific">Tanacetum cinerariifolium</name>
    <name type="common">Dalmatian daisy</name>
    <name type="synonym">Chrysanthemum cinerariifolium</name>
    <dbReference type="NCBI Taxonomy" id="118510"/>
    <lineage>
        <taxon>Eukaryota</taxon>
        <taxon>Viridiplantae</taxon>
        <taxon>Streptophyta</taxon>
        <taxon>Embryophyta</taxon>
        <taxon>Tracheophyta</taxon>
        <taxon>Spermatophyta</taxon>
        <taxon>Magnoliopsida</taxon>
        <taxon>eudicotyledons</taxon>
        <taxon>Gunneridae</taxon>
        <taxon>Pentapetalae</taxon>
        <taxon>asterids</taxon>
        <taxon>campanulids</taxon>
        <taxon>Asterales</taxon>
        <taxon>Asteraceae</taxon>
        <taxon>Asteroideae</taxon>
        <taxon>Anthemideae</taxon>
        <taxon>Anthemidinae</taxon>
        <taxon>Tanacetum</taxon>
    </lineage>
</organism>
<proteinExistence type="predicted"/>
<comment type="caution">
    <text evidence="1">The sequence shown here is derived from an EMBL/GenBank/DDBJ whole genome shotgun (WGS) entry which is preliminary data.</text>
</comment>
<dbReference type="EMBL" id="BKCJ011016853">
    <property type="protein sequence ID" value="GFC67741.1"/>
    <property type="molecule type" value="Genomic_DNA"/>
</dbReference>
<gene>
    <name evidence="1" type="ORF">Tci_839711</name>
</gene>
<protein>
    <submittedName>
        <fullName evidence="1">Uncharacterized protein</fullName>
    </submittedName>
</protein>
<dbReference type="AlphaFoldDB" id="A0A699QB13"/>
<accession>A0A699QB13</accession>
<feature type="non-terminal residue" evidence="1">
    <location>
        <position position="1"/>
    </location>
</feature>
<name>A0A699QB13_TANCI</name>
<sequence length="73" mass="8499">EFSLLSAESEDTIFDPGLSPMIKVILCRIYVRFPRSSYPLIDFSLGRRIKMPLPEVCTAIEEKKKKLPVKDRW</sequence>